<dbReference type="InterPro" id="IPR012340">
    <property type="entry name" value="NA-bd_OB-fold"/>
</dbReference>
<keyword evidence="4 5" id="KW-0472">Membrane</keyword>
<evidence type="ECO:0000256" key="2">
    <source>
        <dbReference type="ARBA" id="ARBA00022692"/>
    </source>
</evidence>
<comment type="subcellular location">
    <subcellularLocation>
        <location evidence="1">Membrane</location>
        <topology evidence="1">Multi-pass membrane protein</topology>
    </subcellularLocation>
</comment>
<reference evidence="8" key="1">
    <citation type="journal article" date="2019" name="Int. J. Syst. Evol. Microbiol.">
        <title>The Global Catalogue of Microorganisms (GCM) 10K type strain sequencing project: providing services to taxonomists for standard genome sequencing and annotation.</title>
        <authorList>
            <consortium name="The Broad Institute Genomics Platform"/>
            <consortium name="The Broad Institute Genome Sequencing Center for Infectious Disease"/>
            <person name="Wu L."/>
            <person name="Ma J."/>
        </authorList>
    </citation>
    <scope>NUCLEOTIDE SEQUENCE [LARGE SCALE GENOMIC DNA]</scope>
    <source>
        <strain evidence="8">CECT 8531</strain>
    </source>
</reference>
<gene>
    <name evidence="7" type="ORF">ACFOWX_05715</name>
</gene>
<evidence type="ECO:0000256" key="4">
    <source>
        <dbReference type="ARBA" id="ARBA00023136"/>
    </source>
</evidence>
<dbReference type="EMBL" id="JBHSDH010000013">
    <property type="protein sequence ID" value="MFC4291909.1"/>
    <property type="molecule type" value="Genomic_DNA"/>
</dbReference>
<feature type="transmembrane region" description="Helical" evidence="5">
    <location>
        <begin position="50"/>
        <end position="72"/>
    </location>
</feature>
<proteinExistence type="predicted"/>
<dbReference type="InterPro" id="IPR002810">
    <property type="entry name" value="NfeD-like_C"/>
</dbReference>
<dbReference type="InterPro" id="IPR052165">
    <property type="entry name" value="Membrane_assoc_protease"/>
</dbReference>
<evidence type="ECO:0000259" key="6">
    <source>
        <dbReference type="Pfam" id="PF01957"/>
    </source>
</evidence>
<protein>
    <submittedName>
        <fullName evidence="7">NfeD family protein</fullName>
    </submittedName>
</protein>
<dbReference type="PANTHER" id="PTHR33507:SF3">
    <property type="entry name" value="INNER MEMBRANE PROTEIN YBBJ"/>
    <property type="match status" value="1"/>
</dbReference>
<name>A0ABV8RF84_9SPHN</name>
<dbReference type="Proteomes" id="UP001595887">
    <property type="component" value="Unassembled WGS sequence"/>
</dbReference>
<evidence type="ECO:0000313" key="7">
    <source>
        <dbReference type="EMBL" id="MFC4291909.1"/>
    </source>
</evidence>
<evidence type="ECO:0000256" key="1">
    <source>
        <dbReference type="ARBA" id="ARBA00004141"/>
    </source>
</evidence>
<comment type="caution">
    <text evidence="7">The sequence shown here is derived from an EMBL/GenBank/DDBJ whole genome shotgun (WGS) entry which is preliminary data.</text>
</comment>
<dbReference type="Pfam" id="PF01957">
    <property type="entry name" value="NfeD"/>
    <property type="match status" value="1"/>
</dbReference>
<evidence type="ECO:0000256" key="5">
    <source>
        <dbReference type="SAM" id="Phobius"/>
    </source>
</evidence>
<evidence type="ECO:0000313" key="8">
    <source>
        <dbReference type="Proteomes" id="UP001595887"/>
    </source>
</evidence>
<keyword evidence="2 5" id="KW-0812">Transmembrane</keyword>
<feature type="transmembrane region" description="Helical" evidence="5">
    <location>
        <begin position="14"/>
        <end position="38"/>
    </location>
</feature>
<keyword evidence="8" id="KW-1185">Reference proteome</keyword>
<organism evidence="7 8">
    <name type="scientific">Sphingorhabdus arenilitoris</name>
    <dbReference type="NCBI Taxonomy" id="1490041"/>
    <lineage>
        <taxon>Bacteria</taxon>
        <taxon>Pseudomonadati</taxon>
        <taxon>Pseudomonadota</taxon>
        <taxon>Alphaproteobacteria</taxon>
        <taxon>Sphingomonadales</taxon>
        <taxon>Sphingomonadaceae</taxon>
        <taxon>Sphingorhabdus</taxon>
    </lineage>
</organism>
<dbReference type="RefSeq" id="WP_381422163.1">
    <property type="nucleotide sequence ID" value="NZ_JBHSDH010000013.1"/>
</dbReference>
<keyword evidence="3 5" id="KW-1133">Transmembrane helix</keyword>
<dbReference type="Gene3D" id="2.40.50.140">
    <property type="entry name" value="Nucleic acid-binding proteins"/>
    <property type="match status" value="1"/>
</dbReference>
<dbReference type="PANTHER" id="PTHR33507">
    <property type="entry name" value="INNER MEMBRANE PROTEIN YBBJ"/>
    <property type="match status" value="1"/>
</dbReference>
<feature type="domain" description="NfeD-like C-terminal" evidence="6">
    <location>
        <begin position="95"/>
        <end position="148"/>
    </location>
</feature>
<sequence>MNVIEAFLGLEGQWLWFILAALLAIIEIIVPGIFLVFIAMAAALTGLATLLIDISLPAQLILFAISSLIAVYGGKHWYNQQDVESSDPMLNNRSARMVGKTVTVVEPVDANGGRVRVGDGEWPARGPKMQPGEKARIAAVVGGIVEIEAID</sequence>
<evidence type="ECO:0000256" key="3">
    <source>
        <dbReference type="ARBA" id="ARBA00022989"/>
    </source>
</evidence>
<accession>A0ABV8RF84</accession>